<organism evidence="1 2">
    <name type="scientific">Quercus rubra</name>
    <name type="common">Northern red oak</name>
    <name type="synonym">Quercus borealis</name>
    <dbReference type="NCBI Taxonomy" id="3512"/>
    <lineage>
        <taxon>Eukaryota</taxon>
        <taxon>Viridiplantae</taxon>
        <taxon>Streptophyta</taxon>
        <taxon>Embryophyta</taxon>
        <taxon>Tracheophyta</taxon>
        <taxon>Spermatophyta</taxon>
        <taxon>Magnoliopsida</taxon>
        <taxon>eudicotyledons</taxon>
        <taxon>Gunneridae</taxon>
        <taxon>Pentapetalae</taxon>
        <taxon>rosids</taxon>
        <taxon>fabids</taxon>
        <taxon>Fagales</taxon>
        <taxon>Fagaceae</taxon>
        <taxon>Quercus</taxon>
    </lineage>
</organism>
<sequence>MVIWGQRNVVVHGGQLQELSALNHCARDILEEYRQTQMQMLIPNPAVFVKVWCPPPSSRFKLNFDAALFANLDEIGMRAIVWNDKGEVMLVISGRGPSVVDSEEEEIMA</sequence>
<dbReference type="EMBL" id="JAXUIC010000003">
    <property type="protein sequence ID" value="KAK4598118.1"/>
    <property type="molecule type" value="Genomic_DNA"/>
</dbReference>
<protein>
    <submittedName>
        <fullName evidence="1">Uncharacterized protein</fullName>
    </submittedName>
</protein>
<evidence type="ECO:0000313" key="2">
    <source>
        <dbReference type="Proteomes" id="UP001324115"/>
    </source>
</evidence>
<dbReference type="AlphaFoldDB" id="A0AAN7IXS1"/>
<dbReference type="Proteomes" id="UP001324115">
    <property type="component" value="Unassembled WGS sequence"/>
</dbReference>
<evidence type="ECO:0000313" key="1">
    <source>
        <dbReference type="EMBL" id="KAK4598118.1"/>
    </source>
</evidence>
<accession>A0AAN7IXS1</accession>
<comment type="caution">
    <text evidence="1">The sequence shown here is derived from an EMBL/GenBank/DDBJ whole genome shotgun (WGS) entry which is preliminary data.</text>
</comment>
<keyword evidence="2" id="KW-1185">Reference proteome</keyword>
<gene>
    <name evidence="1" type="ORF">RGQ29_015563</name>
</gene>
<name>A0AAN7IXS1_QUERU</name>
<reference evidence="1 2" key="1">
    <citation type="journal article" date="2023" name="G3 (Bethesda)">
        <title>A haplotype-resolved chromosome-scale genome for Quercus rubra L. provides insights into the genetics of adaptive traits for red oak species.</title>
        <authorList>
            <person name="Kapoor B."/>
            <person name="Jenkins J."/>
            <person name="Schmutz J."/>
            <person name="Zhebentyayeva T."/>
            <person name="Kuelheim C."/>
            <person name="Coggeshall M."/>
            <person name="Heim C."/>
            <person name="Lasky J.R."/>
            <person name="Leites L."/>
            <person name="Islam-Faridi N."/>
            <person name="Romero-Severson J."/>
            <person name="DeLeo V.L."/>
            <person name="Lucas S.M."/>
            <person name="Lazic D."/>
            <person name="Gailing O."/>
            <person name="Carlson J."/>
            <person name="Staton M."/>
        </authorList>
    </citation>
    <scope>NUCLEOTIDE SEQUENCE [LARGE SCALE GENOMIC DNA]</scope>
    <source>
        <strain evidence="1">Pseudo-F2</strain>
    </source>
</reference>
<proteinExistence type="predicted"/>